<protein>
    <recommendedName>
        <fullName evidence="8">C2H2-type domain-containing protein</fullName>
    </recommendedName>
</protein>
<evidence type="ECO:0000259" key="8">
    <source>
        <dbReference type="PROSITE" id="PS50157"/>
    </source>
</evidence>
<evidence type="ECO:0000313" key="9">
    <source>
        <dbReference type="Ensembl" id="ENSPNYP00000027572.1"/>
    </source>
</evidence>
<evidence type="ECO:0000256" key="1">
    <source>
        <dbReference type="ARBA" id="ARBA00022499"/>
    </source>
</evidence>
<sequence length="289" mass="32424">HQLIHSGVKAHSCDFCGKSFSLAESLKTHQLIHSEFKAYCCDLCGKSFTLAISLKRHQLTHSGIKAYSCDICGKNFSQPERVQLIGKCRVCIDRRSVSGFVICDVLKMLKEFPDLHCLYGSSSQPYKMNYCKECGRGFPTSSALKKHVLIHSGVKKYVCDQCGSSFTTAGELKVHKRVHTGEKPYKCRHCDKSFSRSSSHNLHERTHMEENFSCDQWHQCDHAGLKSLDHNDSPETERSSSGFRVRLKNFEIRLHRVHLESPVKSAADVTLGCYEVALISGLAVNNPGS</sequence>
<evidence type="ECO:0000256" key="6">
    <source>
        <dbReference type="ARBA" id="ARBA00022843"/>
    </source>
</evidence>
<dbReference type="FunFam" id="3.30.160.60:FF:000624">
    <property type="entry name" value="zinc finger protein 697"/>
    <property type="match status" value="1"/>
</dbReference>
<dbReference type="SMART" id="SM00355">
    <property type="entry name" value="ZnF_C2H2"/>
    <property type="match status" value="5"/>
</dbReference>
<evidence type="ECO:0000256" key="7">
    <source>
        <dbReference type="PROSITE-ProRule" id="PRU00042"/>
    </source>
</evidence>
<dbReference type="AlphaFoldDB" id="A0A3B4GW91"/>
<dbReference type="InterPro" id="IPR013087">
    <property type="entry name" value="Znf_C2H2_type"/>
</dbReference>
<dbReference type="Gene3D" id="3.30.160.60">
    <property type="entry name" value="Classic Zinc Finger"/>
    <property type="match status" value="6"/>
</dbReference>
<keyword evidence="2" id="KW-0479">Metal-binding</keyword>
<dbReference type="Ensembl" id="ENSPNYT00000028245.1">
    <property type="protein sequence ID" value="ENSPNYP00000027572.1"/>
    <property type="gene ID" value="ENSPNYG00000020754.1"/>
</dbReference>
<keyword evidence="4 7" id="KW-0863">Zinc-finger</keyword>
<feature type="domain" description="C2H2-type" evidence="8">
    <location>
        <begin position="185"/>
        <end position="212"/>
    </location>
</feature>
<evidence type="ECO:0000256" key="5">
    <source>
        <dbReference type="ARBA" id="ARBA00022833"/>
    </source>
</evidence>
<keyword evidence="1" id="KW-1017">Isopeptide bond</keyword>
<dbReference type="InterPro" id="IPR050752">
    <property type="entry name" value="C2H2-ZF_domain"/>
</dbReference>
<dbReference type="GO" id="GO:0000981">
    <property type="term" value="F:DNA-binding transcription factor activity, RNA polymerase II-specific"/>
    <property type="evidence" value="ECO:0007669"/>
    <property type="project" value="TreeGrafter"/>
</dbReference>
<dbReference type="GO" id="GO:0000978">
    <property type="term" value="F:RNA polymerase II cis-regulatory region sequence-specific DNA binding"/>
    <property type="evidence" value="ECO:0007669"/>
    <property type="project" value="TreeGrafter"/>
</dbReference>
<dbReference type="PANTHER" id="PTHR24384">
    <property type="entry name" value="FINGER PUTATIVE TRANSCRIPTION FACTOR FAMILY-RELATED"/>
    <property type="match status" value="1"/>
</dbReference>
<evidence type="ECO:0000256" key="2">
    <source>
        <dbReference type="ARBA" id="ARBA00022723"/>
    </source>
</evidence>
<evidence type="ECO:0000256" key="4">
    <source>
        <dbReference type="ARBA" id="ARBA00022771"/>
    </source>
</evidence>
<evidence type="ECO:0000256" key="3">
    <source>
        <dbReference type="ARBA" id="ARBA00022737"/>
    </source>
</evidence>
<organism evidence="9">
    <name type="scientific">Pundamilia nyererei</name>
    <dbReference type="NCBI Taxonomy" id="303518"/>
    <lineage>
        <taxon>Eukaryota</taxon>
        <taxon>Metazoa</taxon>
        <taxon>Chordata</taxon>
        <taxon>Craniata</taxon>
        <taxon>Vertebrata</taxon>
        <taxon>Euteleostomi</taxon>
        <taxon>Actinopterygii</taxon>
        <taxon>Neopterygii</taxon>
        <taxon>Teleostei</taxon>
        <taxon>Neoteleostei</taxon>
        <taxon>Acanthomorphata</taxon>
        <taxon>Ovalentaria</taxon>
        <taxon>Cichlomorphae</taxon>
        <taxon>Cichliformes</taxon>
        <taxon>Cichlidae</taxon>
        <taxon>African cichlids</taxon>
        <taxon>Pseudocrenilabrinae</taxon>
        <taxon>Haplochromini</taxon>
        <taxon>Pundamilia</taxon>
    </lineage>
</organism>
<feature type="domain" description="C2H2-type" evidence="8">
    <location>
        <begin position="11"/>
        <end position="38"/>
    </location>
</feature>
<accession>A0A3B4GW91</accession>
<dbReference type="PROSITE" id="PS50157">
    <property type="entry name" value="ZINC_FINGER_C2H2_2"/>
    <property type="match status" value="5"/>
</dbReference>
<dbReference type="PANTHER" id="PTHR24384:SF248">
    <property type="entry name" value="ZINC FINGER PROTEIN 143-RELATED"/>
    <property type="match status" value="1"/>
</dbReference>
<dbReference type="GO" id="GO:0008270">
    <property type="term" value="F:zinc ion binding"/>
    <property type="evidence" value="ECO:0007669"/>
    <property type="project" value="UniProtKB-KW"/>
</dbReference>
<keyword evidence="3" id="KW-0677">Repeat</keyword>
<dbReference type="PROSITE" id="PS00028">
    <property type="entry name" value="ZINC_FINGER_C2H2_1"/>
    <property type="match status" value="5"/>
</dbReference>
<dbReference type="FunFam" id="3.30.160.60:FF:000690">
    <property type="entry name" value="Zinc finger protein 354C"/>
    <property type="match status" value="1"/>
</dbReference>
<dbReference type="FunFam" id="3.30.160.60:FF:001290">
    <property type="entry name" value="Zinc finger 45-like"/>
    <property type="match status" value="1"/>
</dbReference>
<dbReference type="GeneTree" id="ENSGT01030000234576"/>
<dbReference type="InterPro" id="IPR036236">
    <property type="entry name" value="Znf_C2H2_sf"/>
</dbReference>
<feature type="domain" description="C2H2-type" evidence="8">
    <location>
        <begin position="39"/>
        <end position="66"/>
    </location>
</feature>
<proteinExistence type="predicted"/>
<dbReference type="FunFam" id="3.30.160.60:FF:000303">
    <property type="entry name" value="Zinc finger protein 41"/>
    <property type="match status" value="1"/>
</dbReference>
<feature type="domain" description="C2H2-type" evidence="8">
    <location>
        <begin position="157"/>
        <end position="184"/>
    </location>
</feature>
<dbReference type="SUPFAM" id="SSF57667">
    <property type="entry name" value="beta-beta-alpha zinc fingers"/>
    <property type="match status" value="3"/>
</dbReference>
<keyword evidence="5" id="KW-0862">Zinc</keyword>
<keyword evidence="6" id="KW-0832">Ubl conjugation</keyword>
<dbReference type="Pfam" id="PF00096">
    <property type="entry name" value="zf-C2H2"/>
    <property type="match status" value="4"/>
</dbReference>
<feature type="domain" description="C2H2-type" evidence="8">
    <location>
        <begin position="129"/>
        <end position="156"/>
    </location>
</feature>
<name>A0A3B4GW91_9CICH</name>
<reference evidence="9" key="1">
    <citation type="submission" date="2023-09" db="UniProtKB">
        <authorList>
            <consortium name="Ensembl"/>
        </authorList>
    </citation>
    <scope>IDENTIFICATION</scope>
</reference>